<sequence length="267" mass="28964">NHPHILRLFEAGAVTLPDGQVQYFIATEYLADGSLADLLTRSGGRLGEVHVLTLALAIAEALAYAHEHGVIHRDLKPSNILMRGQGSAILADFGIARSLTEQTITQGNRVMGTLAYMSPEQTLGDRSMVGRGSDIYSFGVMLYEMLSGYQPRTNPHLPDLVVVQMIQQQPFPSLREKAPHVSAELAQVVQRCLQPNRAQRYSTMQEVFNDLRRIAARQGVALPSTPTPRQAVPPPSNTSWLLIAGLVGGGVLLLLVILLFVVLGTAG</sequence>
<dbReference type="GO" id="GO:0005524">
    <property type="term" value="F:ATP binding"/>
    <property type="evidence" value="ECO:0007669"/>
    <property type="project" value="UniProtKB-KW"/>
</dbReference>
<evidence type="ECO:0000256" key="3">
    <source>
        <dbReference type="ARBA" id="ARBA00022840"/>
    </source>
</evidence>
<keyword evidence="4" id="KW-0472">Membrane</keyword>
<evidence type="ECO:0000256" key="1">
    <source>
        <dbReference type="ARBA" id="ARBA00008874"/>
    </source>
</evidence>
<evidence type="ECO:0000256" key="2">
    <source>
        <dbReference type="ARBA" id="ARBA00022741"/>
    </source>
</evidence>
<keyword evidence="3" id="KW-0067">ATP-binding</keyword>
<reference evidence="6 7" key="1">
    <citation type="submission" date="2018-12" db="EMBL/GenBank/DDBJ databases">
        <title>Genome Sequence of Candidatus Viridilinea halotolerans isolated from saline sulfide-rich spring.</title>
        <authorList>
            <person name="Grouzdev D.S."/>
            <person name="Burganskaya E.I."/>
            <person name="Krutkina M.S."/>
            <person name="Sukhacheva M.V."/>
            <person name="Gorlenko V.M."/>
        </authorList>
    </citation>
    <scope>NUCLEOTIDE SEQUENCE [LARGE SCALE GENOMIC DNA]</scope>
    <source>
        <strain evidence="6">Chok-6</strain>
    </source>
</reference>
<dbReference type="PROSITE" id="PS50011">
    <property type="entry name" value="PROTEIN_KINASE_DOM"/>
    <property type="match status" value="1"/>
</dbReference>
<keyword evidence="2" id="KW-0547">Nucleotide-binding</keyword>
<accession>A0A426TXY6</accession>
<dbReference type="PANTHER" id="PTHR45832:SF22">
    <property type="entry name" value="SERINE_THREONINE-PROTEIN KINASE SAMKA-RELATED"/>
    <property type="match status" value="1"/>
</dbReference>
<dbReference type="SMART" id="SM00220">
    <property type="entry name" value="S_TKc"/>
    <property type="match status" value="1"/>
</dbReference>
<evidence type="ECO:0000259" key="5">
    <source>
        <dbReference type="PROSITE" id="PS50011"/>
    </source>
</evidence>
<organism evidence="6 7">
    <name type="scientific">Candidatus Viridilinea halotolerans</name>
    <dbReference type="NCBI Taxonomy" id="2491704"/>
    <lineage>
        <taxon>Bacteria</taxon>
        <taxon>Bacillati</taxon>
        <taxon>Chloroflexota</taxon>
        <taxon>Chloroflexia</taxon>
        <taxon>Chloroflexales</taxon>
        <taxon>Chloroflexineae</taxon>
        <taxon>Oscillochloridaceae</taxon>
        <taxon>Candidatus Viridilinea</taxon>
    </lineage>
</organism>
<keyword evidence="4" id="KW-1133">Transmembrane helix</keyword>
<dbReference type="EMBL" id="RSAS01000501">
    <property type="protein sequence ID" value="RRR70708.1"/>
    <property type="molecule type" value="Genomic_DNA"/>
</dbReference>
<keyword evidence="4" id="KW-0812">Transmembrane</keyword>
<dbReference type="InterPro" id="IPR051931">
    <property type="entry name" value="PAK3-like"/>
</dbReference>
<dbReference type="InterPro" id="IPR008271">
    <property type="entry name" value="Ser/Thr_kinase_AS"/>
</dbReference>
<evidence type="ECO:0000256" key="4">
    <source>
        <dbReference type="SAM" id="Phobius"/>
    </source>
</evidence>
<dbReference type="AlphaFoldDB" id="A0A426TXY6"/>
<keyword evidence="6" id="KW-0723">Serine/threonine-protein kinase</keyword>
<gene>
    <name evidence="6" type="ORF">EI684_12775</name>
</gene>
<feature type="transmembrane region" description="Helical" evidence="4">
    <location>
        <begin position="240"/>
        <end position="263"/>
    </location>
</feature>
<dbReference type="PIRSF" id="PIRSF000654">
    <property type="entry name" value="Integrin-linked_kinase"/>
    <property type="match status" value="1"/>
</dbReference>
<dbReference type="Proteomes" id="UP000280307">
    <property type="component" value="Unassembled WGS sequence"/>
</dbReference>
<evidence type="ECO:0000313" key="6">
    <source>
        <dbReference type="EMBL" id="RRR70708.1"/>
    </source>
</evidence>
<keyword evidence="6" id="KW-0808">Transferase</keyword>
<dbReference type="Gene3D" id="1.10.510.10">
    <property type="entry name" value="Transferase(Phosphotransferase) domain 1"/>
    <property type="match status" value="1"/>
</dbReference>
<comment type="caution">
    <text evidence="6">The sequence shown here is derived from an EMBL/GenBank/DDBJ whole genome shotgun (WGS) entry which is preliminary data.</text>
</comment>
<dbReference type="GO" id="GO:0004674">
    <property type="term" value="F:protein serine/threonine kinase activity"/>
    <property type="evidence" value="ECO:0007669"/>
    <property type="project" value="UniProtKB-KW"/>
</dbReference>
<dbReference type="PROSITE" id="PS00108">
    <property type="entry name" value="PROTEIN_KINASE_ST"/>
    <property type="match status" value="1"/>
</dbReference>
<dbReference type="PANTHER" id="PTHR45832">
    <property type="entry name" value="SERINE/THREONINE-PROTEIN KINASE SAMKA-RELATED-RELATED"/>
    <property type="match status" value="1"/>
</dbReference>
<feature type="domain" description="Protein kinase" evidence="5">
    <location>
        <begin position="1"/>
        <end position="212"/>
    </location>
</feature>
<name>A0A426TXY6_9CHLR</name>
<dbReference type="InterPro" id="IPR011009">
    <property type="entry name" value="Kinase-like_dom_sf"/>
</dbReference>
<dbReference type="Pfam" id="PF00069">
    <property type="entry name" value="Pkinase"/>
    <property type="match status" value="1"/>
</dbReference>
<evidence type="ECO:0000313" key="7">
    <source>
        <dbReference type="Proteomes" id="UP000280307"/>
    </source>
</evidence>
<keyword evidence="6" id="KW-0418">Kinase</keyword>
<dbReference type="SUPFAM" id="SSF56112">
    <property type="entry name" value="Protein kinase-like (PK-like)"/>
    <property type="match status" value="1"/>
</dbReference>
<proteinExistence type="inferred from homology"/>
<protein>
    <submittedName>
        <fullName evidence="6">Serine/threonine protein kinase</fullName>
    </submittedName>
</protein>
<dbReference type="InterPro" id="IPR000719">
    <property type="entry name" value="Prot_kinase_dom"/>
</dbReference>
<dbReference type="CDD" id="cd14014">
    <property type="entry name" value="STKc_PknB_like"/>
    <property type="match status" value="1"/>
</dbReference>
<comment type="similarity">
    <text evidence="1">Belongs to the protein kinase superfamily. STE Ser/Thr protein kinase family. STE20 subfamily.</text>
</comment>
<feature type="non-terminal residue" evidence="6">
    <location>
        <position position="1"/>
    </location>
</feature>